<evidence type="ECO:0008006" key="5">
    <source>
        <dbReference type="Google" id="ProtNLM"/>
    </source>
</evidence>
<feature type="transmembrane region" description="Helical" evidence="2">
    <location>
        <begin position="283"/>
        <end position="301"/>
    </location>
</feature>
<feature type="transmembrane region" description="Helical" evidence="2">
    <location>
        <begin position="352"/>
        <end position="372"/>
    </location>
</feature>
<evidence type="ECO:0000313" key="4">
    <source>
        <dbReference type="Proteomes" id="UP000076722"/>
    </source>
</evidence>
<name>A0A164N864_9AGAM</name>
<gene>
    <name evidence="3" type="ORF">SISNIDRAFT_491016</name>
</gene>
<keyword evidence="2" id="KW-1133">Transmembrane helix</keyword>
<dbReference type="Proteomes" id="UP000076722">
    <property type="component" value="Unassembled WGS sequence"/>
</dbReference>
<feature type="compositionally biased region" description="Basic and acidic residues" evidence="1">
    <location>
        <begin position="382"/>
        <end position="401"/>
    </location>
</feature>
<dbReference type="PANTHER" id="PTHR42101">
    <property type="entry name" value="CHROMOSOME 16, WHOLE GENOME SHOTGUN SEQUENCE"/>
    <property type="match status" value="1"/>
</dbReference>
<feature type="region of interest" description="Disordered" evidence="1">
    <location>
        <begin position="437"/>
        <end position="457"/>
    </location>
</feature>
<feature type="transmembrane region" description="Helical" evidence="2">
    <location>
        <begin position="652"/>
        <end position="671"/>
    </location>
</feature>
<keyword evidence="4" id="KW-1185">Reference proteome</keyword>
<dbReference type="EMBL" id="KV419449">
    <property type="protein sequence ID" value="KZS87445.1"/>
    <property type="molecule type" value="Genomic_DNA"/>
</dbReference>
<feature type="compositionally biased region" description="Basic residues" evidence="1">
    <location>
        <begin position="445"/>
        <end position="456"/>
    </location>
</feature>
<dbReference type="STRING" id="1314777.A0A164N864"/>
<sequence>MTPHPNLQTAREDNRYPFSKEPFDKIAAAALENDDNQPTSPHLSRTPRSVPINRPWQYYSQAFSERFPQFLKRARTNHSDALTAPSEIPGLDLMLAISMTTAFASLTDNTDVLTGDAAISYIFFFFLVWWIWASQVLYNARFRHRDILHCIYAFLTFVVYGALASFTGDFDLTDGLVASNPADAQATQIEETLGLLDDGTNQAEMARSNRLPSLNSRGISLVMGFSRILLLSQYFLLLCRAPPSRRPPLWWHCAGLVASTALFFLTYGVLMHSNSESANVAKIVFWFMALWVEGATHYMAVEHYDHESIPYRSAPLSKRMSELFIIILGAGLDQITKSFHSEVGTLGFGAHTIGIMMFSGIIVVCEFALWFINKPKSVNPEELERDREDQEKQNTAEKDDYVTSLSEVGSPPGSPTIPTSPISLARQPSSFNFSDAGMSDITKSGQRKSQKAKKADRRLTIEDAEPSDRQLLTWFFFNFVFLSCIILTLQAVARLVAFDNMQVALSKLLTLMEGIFNTKPPFNATQFPDAEKGFTDLGISFTDYIRALNLYTPEAETQNNLTASKGLEATVAVPVIVLYQTFDAVPDDGSLLSADVDELLNGLIGNATLAAQILADVEASRINSAFWFFGVAGGTLMALAAMNAIRFKHYDCYIWISLGARFICGFGYAMLSFLDLGKGFFVNQFFVPLPGIAPVWNFARTNWLLGSFAFLILGLTAFEAFLQYWATSRYPKSEEAMEKSA</sequence>
<keyword evidence="2" id="KW-0812">Transmembrane</keyword>
<dbReference type="OrthoDB" id="3212973at2759"/>
<keyword evidence="2" id="KW-0472">Membrane</keyword>
<dbReference type="Pfam" id="PF06772">
    <property type="entry name" value="LtrA"/>
    <property type="match status" value="1"/>
</dbReference>
<feature type="transmembrane region" description="Helical" evidence="2">
    <location>
        <begin position="249"/>
        <end position="271"/>
    </location>
</feature>
<evidence type="ECO:0000256" key="2">
    <source>
        <dbReference type="SAM" id="Phobius"/>
    </source>
</evidence>
<dbReference type="AlphaFoldDB" id="A0A164N864"/>
<feature type="region of interest" description="Disordered" evidence="1">
    <location>
        <begin position="380"/>
        <end position="421"/>
    </location>
</feature>
<dbReference type="InterPro" id="IPR010640">
    <property type="entry name" value="Low_temperature_requirement_A"/>
</dbReference>
<reference evidence="3 4" key="1">
    <citation type="journal article" date="2016" name="Mol. Biol. Evol.">
        <title>Comparative Genomics of Early-Diverging Mushroom-Forming Fungi Provides Insights into the Origins of Lignocellulose Decay Capabilities.</title>
        <authorList>
            <person name="Nagy L.G."/>
            <person name="Riley R."/>
            <person name="Tritt A."/>
            <person name="Adam C."/>
            <person name="Daum C."/>
            <person name="Floudas D."/>
            <person name="Sun H."/>
            <person name="Yadav J.S."/>
            <person name="Pangilinan J."/>
            <person name="Larsson K.H."/>
            <person name="Matsuura K."/>
            <person name="Barry K."/>
            <person name="Labutti K."/>
            <person name="Kuo R."/>
            <person name="Ohm R.A."/>
            <person name="Bhattacharya S.S."/>
            <person name="Shirouzu T."/>
            <person name="Yoshinaga Y."/>
            <person name="Martin F.M."/>
            <person name="Grigoriev I.V."/>
            <person name="Hibbett D.S."/>
        </authorList>
    </citation>
    <scope>NUCLEOTIDE SEQUENCE [LARGE SCALE GENOMIC DNA]</scope>
    <source>
        <strain evidence="3 4">HHB9708</strain>
    </source>
</reference>
<feature type="transmembrane region" description="Helical" evidence="2">
    <location>
        <begin position="150"/>
        <end position="168"/>
    </location>
</feature>
<feature type="transmembrane region" description="Helical" evidence="2">
    <location>
        <begin position="625"/>
        <end position="645"/>
    </location>
</feature>
<proteinExistence type="predicted"/>
<organism evidence="3 4">
    <name type="scientific">Sistotremastrum niveocremeum HHB9708</name>
    <dbReference type="NCBI Taxonomy" id="1314777"/>
    <lineage>
        <taxon>Eukaryota</taxon>
        <taxon>Fungi</taxon>
        <taxon>Dikarya</taxon>
        <taxon>Basidiomycota</taxon>
        <taxon>Agaricomycotina</taxon>
        <taxon>Agaricomycetes</taxon>
        <taxon>Sistotremastrales</taxon>
        <taxon>Sistotremastraceae</taxon>
        <taxon>Sertulicium</taxon>
        <taxon>Sertulicium niveocremeum</taxon>
    </lineage>
</organism>
<evidence type="ECO:0000256" key="1">
    <source>
        <dbReference type="SAM" id="MobiDB-lite"/>
    </source>
</evidence>
<feature type="transmembrane region" description="Helical" evidence="2">
    <location>
        <begin position="118"/>
        <end position="138"/>
    </location>
</feature>
<accession>A0A164N864</accession>
<feature type="transmembrane region" description="Helical" evidence="2">
    <location>
        <begin position="703"/>
        <end position="722"/>
    </location>
</feature>
<evidence type="ECO:0000313" key="3">
    <source>
        <dbReference type="EMBL" id="KZS87445.1"/>
    </source>
</evidence>
<protein>
    <recommendedName>
        <fullName evidence="5">Low temperature requirement A</fullName>
    </recommendedName>
</protein>
<feature type="transmembrane region" description="Helical" evidence="2">
    <location>
        <begin position="471"/>
        <end position="493"/>
    </location>
</feature>
<dbReference type="PANTHER" id="PTHR42101:SF1">
    <property type="entry name" value="LOW TEMPERATURE REQUIREMENT A"/>
    <property type="match status" value="1"/>
</dbReference>